<dbReference type="SUPFAM" id="SSF51182">
    <property type="entry name" value="RmlC-like cupins"/>
    <property type="match status" value="1"/>
</dbReference>
<dbReference type="InterPro" id="IPR013096">
    <property type="entry name" value="Cupin_2"/>
</dbReference>
<keyword evidence="3" id="KW-1185">Reference proteome</keyword>
<organism evidence="2 3">
    <name type="scientific">Agromyces bauzanensis</name>
    <dbReference type="NCBI Taxonomy" id="1308924"/>
    <lineage>
        <taxon>Bacteria</taxon>
        <taxon>Bacillati</taxon>
        <taxon>Actinomycetota</taxon>
        <taxon>Actinomycetes</taxon>
        <taxon>Micrococcales</taxon>
        <taxon>Microbacteriaceae</taxon>
        <taxon>Agromyces</taxon>
    </lineage>
</organism>
<dbReference type="PANTHER" id="PTHR37694:SF1">
    <property type="entry name" value="SLR8022 PROTEIN"/>
    <property type="match status" value="1"/>
</dbReference>
<gene>
    <name evidence="2" type="ORF">GCM10011372_04220</name>
</gene>
<name>A0A917PB77_9MICO</name>
<dbReference type="Gene3D" id="2.60.120.10">
    <property type="entry name" value="Jelly Rolls"/>
    <property type="match status" value="1"/>
</dbReference>
<evidence type="ECO:0000259" key="1">
    <source>
        <dbReference type="Pfam" id="PF07883"/>
    </source>
</evidence>
<evidence type="ECO:0000313" key="3">
    <source>
        <dbReference type="Proteomes" id="UP000636956"/>
    </source>
</evidence>
<dbReference type="EMBL" id="BMMD01000001">
    <property type="protein sequence ID" value="GGJ69543.1"/>
    <property type="molecule type" value="Genomic_DNA"/>
</dbReference>
<dbReference type="PANTHER" id="PTHR37694">
    <property type="entry name" value="SLR8022 PROTEIN"/>
    <property type="match status" value="1"/>
</dbReference>
<dbReference type="RefSeq" id="WP_188741761.1">
    <property type="nucleotide sequence ID" value="NZ_BAABFW010000041.1"/>
</dbReference>
<comment type="caution">
    <text evidence="2">The sequence shown here is derived from an EMBL/GenBank/DDBJ whole genome shotgun (WGS) entry which is preliminary data.</text>
</comment>
<reference evidence="2" key="1">
    <citation type="journal article" date="2014" name="Int. J. Syst. Evol. Microbiol.">
        <title>Complete genome sequence of Corynebacterium casei LMG S-19264T (=DSM 44701T), isolated from a smear-ripened cheese.</title>
        <authorList>
            <consortium name="US DOE Joint Genome Institute (JGI-PGF)"/>
            <person name="Walter F."/>
            <person name="Albersmeier A."/>
            <person name="Kalinowski J."/>
            <person name="Ruckert C."/>
        </authorList>
    </citation>
    <scope>NUCLEOTIDE SEQUENCE</scope>
    <source>
        <strain evidence="2">CGMCC 1.8984</strain>
    </source>
</reference>
<dbReference type="InterPro" id="IPR014710">
    <property type="entry name" value="RmlC-like_jellyroll"/>
</dbReference>
<dbReference type="InterPro" id="IPR011051">
    <property type="entry name" value="RmlC_Cupin_sf"/>
</dbReference>
<reference evidence="2" key="2">
    <citation type="submission" date="2020-09" db="EMBL/GenBank/DDBJ databases">
        <authorList>
            <person name="Sun Q."/>
            <person name="Zhou Y."/>
        </authorList>
    </citation>
    <scope>NUCLEOTIDE SEQUENCE</scope>
    <source>
        <strain evidence="2">CGMCC 1.8984</strain>
    </source>
</reference>
<feature type="domain" description="Cupin type-2" evidence="1">
    <location>
        <begin position="44"/>
        <end position="100"/>
    </location>
</feature>
<evidence type="ECO:0000313" key="2">
    <source>
        <dbReference type="EMBL" id="GGJ69543.1"/>
    </source>
</evidence>
<protein>
    <recommendedName>
        <fullName evidence="1">Cupin type-2 domain-containing protein</fullName>
    </recommendedName>
</protein>
<dbReference type="Pfam" id="PF07883">
    <property type="entry name" value="Cupin_2"/>
    <property type="match status" value="1"/>
</dbReference>
<accession>A0A917PB77</accession>
<dbReference type="CDD" id="cd02230">
    <property type="entry name" value="cupin_HP0902-like"/>
    <property type="match status" value="1"/>
</dbReference>
<proteinExistence type="predicted"/>
<dbReference type="Proteomes" id="UP000636956">
    <property type="component" value="Unassembled WGS sequence"/>
</dbReference>
<dbReference type="AlphaFoldDB" id="A0A917PB77"/>
<sequence length="120" mass="12399">MADATHTVIATDLAALLDALPIEPGAVRSTRIHKGPGASVVRLSMDAGTVMKEHLAQAPLLVSVLDGRVALEVGGERIDLRSGGVIHIGARVPHAVEAINPSHLLLTVGERTPTAPDAAR</sequence>